<name>B9XPI6_PEDPL</name>
<keyword evidence="1" id="KW-0472">Membrane</keyword>
<dbReference type="InterPro" id="IPR036249">
    <property type="entry name" value="Thioredoxin-like_sf"/>
</dbReference>
<evidence type="ECO:0008006" key="4">
    <source>
        <dbReference type="Google" id="ProtNLM"/>
    </source>
</evidence>
<organism evidence="2 3">
    <name type="scientific">Pedosphaera parvula (strain Ellin514)</name>
    <dbReference type="NCBI Taxonomy" id="320771"/>
    <lineage>
        <taxon>Bacteria</taxon>
        <taxon>Pseudomonadati</taxon>
        <taxon>Verrucomicrobiota</taxon>
        <taxon>Pedosphaerae</taxon>
        <taxon>Pedosphaerales</taxon>
        <taxon>Pedosphaeraceae</taxon>
        <taxon>Pedosphaera</taxon>
    </lineage>
</organism>
<evidence type="ECO:0000313" key="3">
    <source>
        <dbReference type="Proteomes" id="UP000003688"/>
    </source>
</evidence>
<proteinExistence type="predicted"/>
<dbReference type="EMBL" id="ABOX02000047">
    <property type="protein sequence ID" value="EEF58214.1"/>
    <property type="molecule type" value="Genomic_DNA"/>
</dbReference>
<dbReference type="SUPFAM" id="SSF52833">
    <property type="entry name" value="Thioredoxin-like"/>
    <property type="match status" value="1"/>
</dbReference>
<comment type="caution">
    <text evidence="2">The sequence shown here is derived from an EMBL/GenBank/DDBJ whole genome shotgun (WGS) entry which is preliminary data.</text>
</comment>
<evidence type="ECO:0000313" key="2">
    <source>
        <dbReference type="EMBL" id="EEF58214.1"/>
    </source>
</evidence>
<feature type="transmembrane region" description="Helical" evidence="1">
    <location>
        <begin position="6"/>
        <end position="28"/>
    </location>
</feature>
<dbReference type="Gene3D" id="3.40.30.10">
    <property type="entry name" value="Glutaredoxin"/>
    <property type="match status" value="1"/>
</dbReference>
<keyword evidence="1" id="KW-0812">Transmembrane</keyword>
<evidence type="ECO:0000256" key="1">
    <source>
        <dbReference type="SAM" id="Phobius"/>
    </source>
</evidence>
<accession>B9XPI6</accession>
<keyword evidence="3" id="KW-1185">Reference proteome</keyword>
<dbReference type="STRING" id="320771.Cflav_PD1414"/>
<sequence length="206" mass="21932">MGARVFPIRIAFGVLWLLAVGAGFVVMLNYQNASGRVGTTPNHWPAGTRLTLDRTHNTLIMFAHPQCPCTRASLEELNRLLARSRGSVSAQVVFFKPGKFTDDWTRAGLWRSAAAIPGVTVHEDLDGAQAHLFGAETSGYVLLYDTHGQLLFRGGITGARGHAGDNAGENAVVSLSAGQNVTLKQTPVYGCSLLGGCETLPQGTAR</sequence>
<keyword evidence="1" id="KW-1133">Transmembrane helix</keyword>
<protein>
    <recommendedName>
        <fullName evidence="4">RedB protein</fullName>
    </recommendedName>
</protein>
<dbReference type="Proteomes" id="UP000003688">
    <property type="component" value="Unassembled WGS sequence"/>
</dbReference>
<dbReference type="AlphaFoldDB" id="B9XPI6"/>
<reference evidence="2 3" key="1">
    <citation type="journal article" date="2011" name="J. Bacteriol.">
        <title>Genome sequence of 'Pedosphaera parvula' Ellin514, an aerobic Verrucomicrobial isolate from pasture soil.</title>
        <authorList>
            <person name="Kant R."/>
            <person name="van Passel M.W."/>
            <person name="Sangwan P."/>
            <person name="Palva A."/>
            <person name="Lucas S."/>
            <person name="Copeland A."/>
            <person name="Lapidus A."/>
            <person name="Glavina Del Rio T."/>
            <person name="Dalin E."/>
            <person name="Tice H."/>
            <person name="Bruce D."/>
            <person name="Goodwin L."/>
            <person name="Pitluck S."/>
            <person name="Chertkov O."/>
            <person name="Larimer F.W."/>
            <person name="Land M.L."/>
            <person name="Hauser L."/>
            <person name="Brettin T.S."/>
            <person name="Detter J.C."/>
            <person name="Han S."/>
            <person name="de Vos W.M."/>
            <person name="Janssen P.H."/>
            <person name="Smidt H."/>
        </authorList>
    </citation>
    <scope>NUCLEOTIDE SEQUENCE [LARGE SCALE GENOMIC DNA]</scope>
    <source>
        <strain evidence="2 3">Ellin514</strain>
    </source>
</reference>
<dbReference type="RefSeq" id="WP_007417722.1">
    <property type="nucleotide sequence ID" value="NZ_ABOX02000047.1"/>
</dbReference>
<gene>
    <name evidence="2" type="ORF">Cflav_PD1414</name>
</gene>